<dbReference type="HOGENOM" id="CLU_2631410_0_0_4"/>
<reference evidence="2" key="1">
    <citation type="submission" date="2009-05" db="EMBL/GenBank/DDBJ databases">
        <authorList>
            <person name="Harkins D.M."/>
            <person name="DeShazer D."/>
            <person name="Woods D.E."/>
            <person name="Brinkac L.M."/>
            <person name="Brown K.A."/>
            <person name="Hung G.C."/>
            <person name="Tuanyok A."/>
            <person name="Zhang B."/>
            <person name="Nierman W.C."/>
        </authorList>
    </citation>
    <scope>NUCLEOTIDE SEQUENCE [LARGE SCALE GENOMIC DNA]</scope>
    <source>
        <strain evidence="2">1710a</strain>
    </source>
</reference>
<dbReference type="EMBL" id="CM000833">
    <property type="protein sequence ID" value="EET02791.1"/>
    <property type="molecule type" value="Genomic_DNA"/>
</dbReference>
<protein>
    <submittedName>
        <fullName evidence="2">Uncharacterized protein</fullName>
    </submittedName>
</protein>
<feature type="region of interest" description="Disordered" evidence="1">
    <location>
        <begin position="1"/>
        <end position="28"/>
    </location>
</feature>
<sequence length="81" mass="9217">MFARVASRVTGKQQPRSPHRPYHGARATAAPSIVMHAAFPHTMTPLDLERPGGMRMPCARTRRRRRLAGRMRGRRGVEWLS</sequence>
<evidence type="ECO:0000313" key="2">
    <source>
        <dbReference type="EMBL" id="EET02791.1"/>
    </source>
</evidence>
<accession>A0A0E1VS26</accession>
<dbReference type="Proteomes" id="UP000001812">
    <property type="component" value="Chromosome II"/>
</dbReference>
<evidence type="ECO:0000256" key="1">
    <source>
        <dbReference type="SAM" id="MobiDB-lite"/>
    </source>
</evidence>
<dbReference type="AlphaFoldDB" id="A0A0E1VS26"/>
<organism evidence="2">
    <name type="scientific">Burkholderia pseudomallei 1710a</name>
    <dbReference type="NCBI Taxonomy" id="320371"/>
    <lineage>
        <taxon>Bacteria</taxon>
        <taxon>Pseudomonadati</taxon>
        <taxon>Pseudomonadota</taxon>
        <taxon>Betaproteobacteria</taxon>
        <taxon>Burkholderiales</taxon>
        <taxon>Burkholderiaceae</taxon>
        <taxon>Burkholderia</taxon>
        <taxon>pseudomallei group</taxon>
    </lineage>
</organism>
<proteinExistence type="predicted"/>
<name>A0A0E1VS26_BURPE</name>
<gene>
    <name evidence="2" type="ORF">BURPS1710A_A2726</name>
</gene>